<dbReference type="EMBL" id="CM017710">
    <property type="protein sequence ID" value="TYG49654.1"/>
    <property type="molecule type" value="Genomic_DNA"/>
</dbReference>
<dbReference type="Proteomes" id="UP000323506">
    <property type="component" value="Chromosome D10"/>
</dbReference>
<reference evidence="2 3" key="1">
    <citation type="submission" date="2019-06" db="EMBL/GenBank/DDBJ databases">
        <title>WGS assembly of Gossypium darwinii.</title>
        <authorList>
            <person name="Chen Z.J."/>
            <person name="Sreedasyam A."/>
            <person name="Ando A."/>
            <person name="Song Q."/>
            <person name="De L."/>
            <person name="Hulse-Kemp A."/>
            <person name="Ding M."/>
            <person name="Ye W."/>
            <person name="Kirkbride R."/>
            <person name="Jenkins J."/>
            <person name="Plott C."/>
            <person name="Lovell J."/>
            <person name="Lin Y.-M."/>
            <person name="Vaughn R."/>
            <person name="Liu B."/>
            <person name="Li W."/>
            <person name="Simpson S."/>
            <person name="Scheffler B."/>
            <person name="Saski C."/>
            <person name="Grover C."/>
            <person name="Hu G."/>
            <person name="Conover J."/>
            <person name="Carlson J."/>
            <person name="Shu S."/>
            <person name="Boston L."/>
            <person name="Williams M."/>
            <person name="Peterson D."/>
            <person name="Mcgee K."/>
            <person name="Jones D."/>
            <person name="Wendel J."/>
            <person name="Stelly D."/>
            <person name="Grimwood J."/>
            <person name="Schmutz J."/>
        </authorList>
    </citation>
    <scope>NUCLEOTIDE SEQUENCE [LARGE SCALE GENOMIC DNA]</scope>
    <source>
        <strain evidence="2">1808015.09</strain>
    </source>
</reference>
<proteinExistence type="predicted"/>
<evidence type="ECO:0000313" key="3">
    <source>
        <dbReference type="Proteomes" id="UP000323506"/>
    </source>
</evidence>
<dbReference type="AlphaFoldDB" id="A0A5D2AXN0"/>
<dbReference type="PANTHER" id="PTHR11697:SF230">
    <property type="entry name" value="ZINC FINGER, MYM DOMAIN CONTAINING 1"/>
    <property type="match status" value="1"/>
</dbReference>
<organism evidence="2 3">
    <name type="scientific">Gossypium darwinii</name>
    <name type="common">Darwin's cotton</name>
    <name type="synonym">Gossypium barbadense var. darwinii</name>
    <dbReference type="NCBI Taxonomy" id="34276"/>
    <lineage>
        <taxon>Eukaryota</taxon>
        <taxon>Viridiplantae</taxon>
        <taxon>Streptophyta</taxon>
        <taxon>Embryophyta</taxon>
        <taxon>Tracheophyta</taxon>
        <taxon>Spermatophyta</taxon>
        <taxon>Magnoliopsida</taxon>
        <taxon>eudicotyledons</taxon>
        <taxon>Gunneridae</taxon>
        <taxon>Pentapetalae</taxon>
        <taxon>rosids</taxon>
        <taxon>malvids</taxon>
        <taxon>Malvales</taxon>
        <taxon>Malvaceae</taxon>
        <taxon>Malvoideae</taxon>
        <taxon>Gossypium</taxon>
    </lineage>
</organism>
<name>A0A5D2AXN0_GOSDA</name>
<evidence type="ECO:0000313" key="2">
    <source>
        <dbReference type="EMBL" id="TYG49654.1"/>
    </source>
</evidence>
<accession>A0A5D2AXN0</accession>
<gene>
    <name evidence="2" type="ORF">ES288_D10G111500v1</name>
</gene>
<dbReference type="InterPro" id="IPR055298">
    <property type="entry name" value="AtLOH3-like"/>
</dbReference>
<dbReference type="Pfam" id="PF14291">
    <property type="entry name" value="DUF4371"/>
    <property type="match status" value="1"/>
</dbReference>
<dbReference type="InterPro" id="IPR025398">
    <property type="entry name" value="DUF4371"/>
</dbReference>
<evidence type="ECO:0000259" key="1">
    <source>
        <dbReference type="Pfam" id="PF14291"/>
    </source>
</evidence>
<dbReference type="PANTHER" id="PTHR11697">
    <property type="entry name" value="GENERAL TRANSCRIPTION FACTOR 2-RELATED ZINC FINGER PROTEIN"/>
    <property type="match status" value="1"/>
</dbReference>
<sequence>MSQIEVPSSLFAPLNSDACPSKIPRVEDESLDLSNLEREPGLCKQIYEYLVNMRDEIRRAYIKVGPYQPIFLEYTASNSKKHPHPNSLHNNAQRAYVDLMNQTQHIEVSFNRQTTHQIATNCLRLKTSVDVVRWLSFQGYTSSTIQKKILQTYANRVRNVIREEIGDRKFNIIMDVARDKSKKEQMTIILRFVDKQGQIKERFFYIVHVKDTASLTLKNEIFNVLLQHSFDIQNIQGQGYDGASNLALVVAAREVVEVHQFFKDFTLQHPGETRWSSHLNSITSLLKIFKYSKFIFILHMMNEVLGVTDNLCQALQSCSQDELDFPNMNAQYIVSCSRNKKEDVTVKHHYRVNILFATIDTQLQELKSKFNEHVVELLILTTISDPNEFFKLFDIDKIYILVNKFYQKDFSQQEKERLPYRLKHYELDVCKHLDLRKISTLSELCKSLVESGKLVMYPLVDRLIRLLLTLLVSTAFPEHAFSTMKIVKTRLSSKMEDDFLSSLVVYIEKEIVEKFDVNTIINDFSEVKDRKVQFK</sequence>
<dbReference type="InterPro" id="IPR012337">
    <property type="entry name" value="RNaseH-like_sf"/>
</dbReference>
<keyword evidence="3" id="KW-1185">Reference proteome</keyword>
<feature type="domain" description="DUF4371" evidence="1">
    <location>
        <begin position="140"/>
        <end position="246"/>
    </location>
</feature>
<dbReference type="SUPFAM" id="SSF53098">
    <property type="entry name" value="Ribonuclease H-like"/>
    <property type="match status" value="1"/>
</dbReference>
<protein>
    <recommendedName>
        <fullName evidence="1">DUF4371 domain-containing protein</fullName>
    </recommendedName>
</protein>